<gene>
    <name evidence="1" type="ORF">TM448A03725_0005</name>
</gene>
<dbReference type="EMBL" id="MT144433">
    <property type="protein sequence ID" value="QJA53582.1"/>
    <property type="molecule type" value="Genomic_DNA"/>
</dbReference>
<sequence length="306" mass="33546">MAIGTTTTTAAALKNYWHDFFLENLYADLAMKGLTKTTKVSKNQGKVCWWVGVSKINPIGAALSEGQDPTARSSAASRISGTLAEYGNLIKNSRLFMDVSIDGTKEQIMKDLAKDAAKTLDDTVLAKAIAGSNVIYSAGKLHRSDMVKAATATIKDIRKAVRLLQLSSVPRFSDGYYVGLAHPDIAYDLQSDSAWQDIVKYRDSVKYDIPNELGRIWGVRFALAPTIPILTNSGSANADLYRTMVFGPDYMGQSELGELEVVMNEPGRGTELKQYNTYGYRFVLSTERLDESRAVRIESTASLGTN</sequence>
<protein>
    <submittedName>
        <fullName evidence="1">Putative capsid protein</fullName>
    </submittedName>
</protein>
<accession>A0A6H2A1J5</accession>
<evidence type="ECO:0000313" key="1">
    <source>
        <dbReference type="EMBL" id="QJA53582.1"/>
    </source>
</evidence>
<organism evidence="1">
    <name type="scientific">viral metagenome</name>
    <dbReference type="NCBI Taxonomy" id="1070528"/>
    <lineage>
        <taxon>unclassified sequences</taxon>
        <taxon>metagenomes</taxon>
        <taxon>organismal metagenomes</taxon>
    </lineage>
</organism>
<reference evidence="1" key="1">
    <citation type="submission" date="2020-03" db="EMBL/GenBank/DDBJ databases">
        <title>The deep terrestrial virosphere.</title>
        <authorList>
            <person name="Holmfeldt K."/>
            <person name="Nilsson E."/>
            <person name="Simone D."/>
            <person name="Lopez-Fernandez M."/>
            <person name="Wu X."/>
            <person name="de Brujin I."/>
            <person name="Lundin D."/>
            <person name="Andersson A."/>
            <person name="Bertilsson S."/>
            <person name="Dopson M."/>
        </authorList>
    </citation>
    <scope>NUCLEOTIDE SEQUENCE</scope>
    <source>
        <strain evidence="1">TM448A03725</strain>
    </source>
</reference>
<proteinExistence type="predicted"/>
<name>A0A6H2A1J5_9ZZZZ</name>
<dbReference type="AlphaFoldDB" id="A0A6H2A1J5"/>
<dbReference type="NCBIfam" id="TIGR04387">
    <property type="entry name" value="capsid_maj_N4"/>
    <property type="match status" value="1"/>
</dbReference>